<evidence type="ECO:0000256" key="1">
    <source>
        <dbReference type="ARBA" id="ARBA00005417"/>
    </source>
</evidence>
<dbReference type="Gene3D" id="3.40.50.300">
    <property type="entry name" value="P-loop containing nucleotide triphosphate hydrolases"/>
    <property type="match status" value="1"/>
</dbReference>
<dbReference type="PROSITE" id="PS00211">
    <property type="entry name" value="ABC_TRANSPORTER_1"/>
    <property type="match status" value="1"/>
</dbReference>
<dbReference type="Pfam" id="PF00005">
    <property type="entry name" value="ABC_tran"/>
    <property type="match status" value="1"/>
</dbReference>
<keyword evidence="7" id="KW-1185">Reference proteome</keyword>
<gene>
    <name evidence="6" type="ORF">H9661_09400</name>
</gene>
<evidence type="ECO:0000256" key="4">
    <source>
        <dbReference type="ARBA" id="ARBA00022840"/>
    </source>
</evidence>
<dbReference type="CDD" id="cd03264">
    <property type="entry name" value="ABC_drug_resistance_like"/>
    <property type="match status" value="1"/>
</dbReference>
<name>A0ABR8PTS1_9CLOT</name>
<dbReference type="EMBL" id="JACSRA010000012">
    <property type="protein sequence ID" value="MBD7911571.1"/>
    <property type="molecule type" value="Genomic_DNA"/>
</dbReference>
<dbReference type="PANTHER" id="PTHR43335:SF2">
    <property type="entry name" value="ABC TRANSPORTER, ATP-BINDING PROTEIN"/>
    <property type="match status" value="1"/>
</dbReference>
<dbReference type="InterPro" id="IPR003593">
    <property type="entry name" value="AAA+_ATPase"/>
</dbReference>
<accession>A0ABR8PTS1</accession>
<dbReference type="PANTHER" id="PTHR43335">
    <property type="entry name" value="ABC TRANSPORTER, ATP-BINDING PROTEIN"/>
    <property type="match status" value="1"/>
</dbReference>
<evidence type="ECO:0000256" key="3">
    <source>
        <dbReference type="ARBA" id="ARBA00022741"/>
    </source>
</evidence>
<sequence>MKLTIKNLSKKYGKDFWALKNFNLELENGVLGLLGPNGAGKSTLMRIITTISKPTEGCVLFNGEDIHKNPQIITNNIGYLPQDFGVYPNLNAVDFLRYIAAVKGINMTIATKRIKELIEALNLSEAAKKSIGSYSGGMRQRIGIAQALLNNPKILVVDEPTVGLDPEERVKFRNLISDLAGERIVILSTHIVSDVEATASNIAIMNKGSLISKCTIEELLDKIENMVWDCVVREDELVSIRSKYIISNTIRRNDGVHVRILSKNKPLEKCKNIFPTLEDAYLYQVNCSGGTL</sequence>
<evidence type="ECO:0000259" key="5">
    <source>
        <dbReference type="PROSITE" id="PS50893"/>
    </source>
</evidence>
<evidence type="ECO:0000313" key="6">
    <source>
        <dbReference type="EMBL" id="MBD7911571.1"/>
    </source>
</evidence>
<dbReference type="InterPro" id="IPR027417">
    <property type="entry name" value="P-loop_NTPase"/>
</dbReference>
<keyword evidence="2" id="KW-0813">Transport</keyword>
<dbReference type="InterPro" id="IPR003439">
    <property type="entry name" value="ABC_transporter-like_ATP-bd"/>
</dbReference>
<reference evidence="6 7" key="1">
    <citation type="submission" date="2020-08" db="EMBL/GenBank/DDBJ databases">
        <title>A Genomic Blueprint of the Chicken Gut Microbiome.</title>
        <authorList>
            <person name="Gilroy R."/>
            <person name="Ravi A."/>
            <person name="Getino M."/>
            <person name="Pursley I."/>
            <person name="Horton D.L."/>
            <person name="Alikhan N.-F."/>
            <person name="Baker D."/>
            <person name="Gharbi K."/>
            <person name="Hall N."/>
            <person name="Watson M."/>
            <person name="Adriaenssens E.M."/>
            <person name="Foster-Nyarko E."/>
            <person name="Jarju S."/>
            <person name="Secka A."/>
            <person name="Antonio M."/>
            <person name="Oren A."/>
            <person name="Chaudhuri R."/>
            <person name="La Ragione R.M."/>
            <person name="Hildebrand F."/>
            <person name="Pallen M.J."/>
        </authorList>
    </citation>
    <scope>NUCLEOTIDE SEQUENCE [LARGE SCALE GENOMIC DNA]</scope>
    <source>
        <strain evidence="6 7">Sa3CVN1</strain>
    </source>
</reference>
<proteinExistence type="inferred from homology"/>
<dbReference type="PROSITE" id="PS50893">
    <property type="entry name" value="ABC_TRANSPORTER_2"/>
    <property type="match status" value="1"/>
</dbReference>
<dbReference type="SMART" id="SM00382">
    <property type="entry name" value="AAA"/>
    <property type="match status" value="1"/>
</dbReference>
<dbReference type="GO" id="GO:0005524">
    <property type="term" value="F:ATP binding"/>
    <property type="evidence" value="ECO:0007669"/>
    <property type="project" value="UniProtKB-KW"/>
</dbReference>
<keyword evidence="3" id="KW-0547">Nucleotide-binding</keyword>
<dbReference type="RefSeq" id="WP_143315166.1">
    <property type="nucleotide sequence ID" value="NZ_JACSRA010000012.1"/>
</dbReference>
<dbReference type="SUPFAM" id="SSF52540">
    <property type="entry name" value="P-loop containing nucleoside triphosphate hydrolases"/>
    <property type="match status" value="1"/>
</dbReference>
<dbReference type="InterPro" id="IPR017871">
    <property type="entry name" value="ABC_transporter-like_CS"/>
</dbReference>
<keyword evidence="4 6" id="KW-0067">ATP-binding</keyword>
<comment type="caution">
    <text evidence="6">The sequence shown here is derived from an EMBL/GenBank/DDBJ whole genome shotgun (WGS) entry which is preliminary data.</text>
</comment>
<organism evidence="6 7">
    <name type="scientific">Clostridium cibarium</name>
    <dbReference type="NCBI Taxonomy" id="2762247"/>
    <lineage>
        <taxon>Bacteria</taxon>
        <taxon>Bacillati</taxon>
        <taxon>Bacillota</taxon>
        <taxon>Clostridia</taxon>
        <taxon>Eubacteriales</taxon>
        <taxon>Clostridiaceae</taxon>
        <taxon>Clostridium</taxon>
    </lineage>
</organism>
<evidence type="ECO:0000256" key="2">
    <source>
        <dbReference type="ARBA" id="ARBA00022448"/>
    </source>
</evidence>
<comment type="similarity">
    <text evidence="1">Belongs to the ABC transporter superfamily.</text>
</comment>
<feature type="domain" description="ABC transporter" evidence="5">
    <location>
        <begin position="3"/>
        <end position="232"/>
    </location>
</feature>
<dbReference type="Proteomes" id="UP000627781">
    <property type="component" value="Unassembled WGS sequence"/>
</dbReference>
<evidence type="ECO:0000313" key="7">
    <source>
        <dbReference type="Proteomes" id="UP000627781"/>
    </source>
</evidence>
<protein>
    <submittedName>
        <fullName evidence="6">ABC transporter ATP-binding protein</fullName>
    </submittedName>
</protein>